<feature type="compositionally biased region" description="Polar residues" evidence="18">
    <location>
        <begin position="494"/>
        <end position="512"/>
    </location>
</feature>
<sequence>MISPYALVNMNQVAANRGVLPQDLNGSSAASSANVLPLDHGLVQSTQPPSFPTGVSLPSNHAFNTGLLDMSFNTPSGSDISLMTAQTPSSSIPTSKQTDVDSTSPLFRQLQSLTATPPSSSENVNMDPFAESAHTQTVFAAQRESPLGVESDKASSSTQMSGTQLGGTAWLGLGGTSQQTGDAGGGSELDTLNEFLNSLDGDKMMRSNDLLPLPLKSDDPMISTLPFGSQDPGSLNNTSSSVGLSSSSHQRRHSFSGTLDPDKLNERPMDLSASAPSLSSGADTNSSSTDSLTTLNRQSPSKTTDSKTERFLLTAADQTDGSRDERLQQVIRAKWETGLLRPFNHVHGYARLNEWMEKNVSPASRRRILRPLSVFKPVFIALSKSLTNYDLICVEEAFERLLLDYDRVFSIQGIPACLWRRTGEIYKGNKEFSELVGMPIQALRDGRLCIYELMVEESAVNYWEKYGSVCFDSSQKAVLTMCTLKTRNKALRSGFNSSPSSEGGISPQDTQNTDTDSSHTPTSSDGAAKYTSRHISCCFSFTIRRDKWNIPTMIVGTVCMMSAQYSSAGVPLQPRASRPASALRTVAQPLQVATNTLGTRKRTKDMASIFDKRSTSNNREATRPAAPPLKSAQAARRGPTPSDIRPAPPISTAQVQPVPPPVGANGGRPQTRFEREKKRHYNDPPHVGPWKLGKLIGQGASGRVRLAIHTRTQQLAAVKIIPKQMLINSRMSLRDLSAKQDKLTLGIEREIVIMKLIVHPNLLGLWDVYETSKELFLVMEYVAGGELFDYLVARGRLQPHEARQYFRQIIFGVDYCHTFSICHRDLKPENLLLDGSRSTVKIADFGMAALQPTEKMLETSCGSPHYASPEIVSGMTYDGTASDIWSCGIILFALLCGRLPFDDPNIQVLLGKVRSGKFAMPSYLEPSVQDLIRRMLQVDPKKRASMQEICSHPWFTDNGRLSSQNPVTSEVGALSKEPIRLAEIDPDILGNLSTLWPELSHEQIIRRLLQSGQNWQKTFYTLLVIHRDTHSSDDEEEADDLDEDERLQLKQASTQAPPPVTTAPSSAESRPISPRVAPPIVPASMGTPSKQAVQDPIEHRRVSVLHEGLDERAPAPVVMPVGPPAAAQLTSTPPRTVPGRTAGWTDSSSNSTLKSMSVDEDYSSKDTAQAPASNTASVWLIEQVRAEHARSEQLKNEQLEAEKRRLEQLKAERIMTEQRQVEQRRIEQERVEQARAEQLKVEQARVEQARVEQAKAEQLKAEQAKAEQLKAEQARAEQLKVEQAKAEQARVEQLKAEQARAEQLKVEQAKAEQARAEQARAEQLRAEQDKAARLKEQVRIEQAKAEQLKVQQAKAEQTKAEQLKSEQIRLERARAEQAREVAESKQLPSREDGSGRRLSSLFTTLAGRKPSFASIRQASGSSSRSSMDVRPAPSVMESTTIRPSTKASTLAFGASLPRKPVPSAEVPKMPRVSLQTAEAEANKPVVEAASTIRPTQKEPVSRAAPSDAAAWKQRLPSLSQPARTASQNGRDDSTGEDSLMRMFMREIADELDSLDAMSTSMAMPMPASQAPPAQTAQPAKLAQPAKSQPEPSMSLSSDSEPDASLQSANRYDDANEDSLLVASYEPSLPDTQTGASKRIQTPVYAAFARHAKNQNPAPTTRAPLRPRQSEGRAQVPGMPQVRQPQGARDIPLPDELKSPRMSQAFASPPASPPMRPSAAMPSSKQPPVGERMPTRPPTASPPLPQSPHPAMSVRPVSPRPTSPKPNLSLGMGRPSSPTMPSRVPVSNPAASAGGPTSPTMPSRVPMSGPAMSASRPTSPTMPSRVPMSSPVTSASRPPQPIPSSPGRSPSPMASPGRPTSPTTSASRPKTMPPPRQPSSPLGSPRRPQSPFDLASRSSSVTSPKPSGRTVSSGTGSSNWTVRTRRSFMGALRGHDDEPRGLGLDIIGVDSEAPHMPQRPTSPMGGDAQSIGARQSWFHGLLPKRQMHVLMSVENLTLTMKECDALLAQLGATPTAMSRAQMSYPLTQQGPRQYLLEKLFDPKMGQAAQTCKPMRFRVEYTILPVRSQRGGRNVTPTSPGMPGFDPRSNRPMSPVLGGGPSTLTPSFATSVTLTHEKGSLTTFRLFMDKLRRNWDMDSCEKE</sequence>
<feature type="compositionally biased region" description="Low complexity" evidence="18">
    <location>
        <begin position="1411"/>
        <end position="1432"/>
    </location>
</feature>
<dbReference type="EC" id="2.7.11.1" evidence="4"/>
<feature type="compositionally biased region" description="Polar residues" evidence="18">
    <location>
        <begin position="1165"/>
        <end position="1175"/>
    </location>
</feature>
<feature type="compositionally biased region" description="Low complexity" evidence="18">
    <location>
        <begin position="162"/>
        <end position="171"/>
    </location>
</feature>
<name>A0AAJ6CLJ3_9BASI</name>
<evidence type="ECO:0000256" key="1">
    <source>
        <dbReference type="ARBA" id="ARBA00004123"/>
    </source>
</evidence>
<keyword evidence="9 17" id="KW-0547">Nucleotide-binding</keyword>
<feature type="compositionally biased region" description="Polar residues" evidence="18">
    <location>
        <begin position="1629"/>
        <end position="1639"/>
    </location>
</feature>
<dbReference type="GO" id="GO:0005524">
    <property type="term" value="F:ATP binding"/>
    <property type="evidence" value="ECO:0007669"/>
    <property type="project" value="UniProtKB-UniRule"/>
</dbReference>
<feature type="compositionally biased region" description="Low complexity" evidence="18">
    <location>
        <begin position="513"/>
        <end position="525"/>
    </location>
</feature>
<dbReference type="GO" id="GO:0005940">
    <property type="term" value="C:septin ring"/>
    <property type="evidence" value="ECO:0007669"/>
    <property type="project" value="UniProtKB-ARBA"/>
</dbReference>
<comment type="subcellular location">
    <subcellularLocation>
        <location evidence="2">Bud neck</location>
    </subcellularLocation>
    <subcellularLocation>
        <location evidence="1">Nucleus</location>
    </subcellularLocation>
</comment>
<evidence type="ECO:0000256" key="4">
    <source>
        <dbReference type="ARBA" id="ARBA00012513"/>
    </source>
</evidence>
<feature type="region of interest" description="Disordered" evidence="18">
    <location>
        <begin position="493"/>
        <end position="528"/>
    </location>
</feature>
<evidence type="ECO:0000256" key="15">
    <source>
        <dbReference type="ARBA" id="ARBA00047899"/>
    </source>
</evidence>
<comment type="similarity">
    <text evidence="3">Belongs to the protein kinase superfamily. CAMK Ser/Thr protein kinase family. NIM1 subfamily.</text>
</comment>
<feature type="compositionally biased region" description="Polar residues" evidence="18">
    <location>
        <begin position="1590"/>
        <end position="1609"/>
    </location>
</feature>
<keyword evidence="12" id="KW-0805">Transcription regulation</keyword>
<organism evidence="20 21">
    <name type="scientific">Malassezia arunalokei</name>
    <dbReference type="NCBI Taxonomy" id="1514897"/>
    <lineage>
        <taxon>Eukaryota</taxon>
        <taxon>Fungi</taxon>
        <taxon>Dikarya</taxon>
        <taxon>Basidiomycota</taxon>
        <taxon>Ustilaginomycotina</taxon>
        <taxon>Malasseziomycetes</taxon>
        <taxon>Malasseziales</taxon>
        <taxon>Malasseziaceae</taxon>
        <taxon>Malassezia</taxon>
    </lineage>
</organism>
<dbReference type="PANTHER" id="PTHR31986">
    <property type="entry name" value="REGULATOR OF DRUG SENSITIVITY 2"/>
    <property type="match status" value="1"/>
</dbReference>
<dbReference type="PROSITE" id="PS00108">
    <property type="entry name" value="PROTEIN_KINASE_ST"/>
    <property type="match status" value="1"/>
</dbReference>
<feature type="region of interest" description="Disordered" evidence="18">
    <location>
        <begin position="600"/>
        <end position="670"/>
    </location>
</feature>
<dbReference type="Pfam" id="PF00069">
    <property type="entry name" value="Pkinase"/>
    <property type="match status" value="1"/>
</dbReference>
<proteinExistence type="inferred from homology"/>
<keyword evidence="7" id="KW-0808">Transferase</keyword>
<comment type="catalytic activity">
    <reaction evidence="16">
        <text>L-seryl-[protein] + ATP = O-phospho-L-seryl-[protein] + ADP + H(+)</text>
        <dbReference type="Rhea" id="RHEA:17989"/>
        <dbReference type="Rhea" id="RHEA-COMP:9863"/>
        <dbReference type="Rhea" id="RHEA-COMP:11604"/>
        <dbReference type="ChEBI" id="CHEBI:15378"/>
        <dbReference type="ChEBI" id="CHEBI:29999"/>
        <dbReference type="ChEBI" id="CHEBI:30616"/>
        <dbReference type="ChEBI" id="CHEBI:83421"/>
        <dbReference type="ChEBI" id="CHEBI:456216"/>
        <dbReference type="EC" id="2.7.11.1"/>
    </reaction>
</comment>
<feature type="compositionally biased region" description="Polar residues" evidence="18">
    <location>
        <begin position="1516"/>
        <end position="1528"/>
    </location>
</feature>
<keyword evidence="8" id="KW-0479">Metal-binding</keyword>
<feature type="region of interest" description="Disordered" evidence="18">
    <location>
        <begin position="1050"/>
        <end position="1095"/>
    </location>
</feature>
<accession>A0AAJ6CLJ3</accession>
<dbReference type="GO" id="GO:0005634">
    <property type="term" value="C:nucleus"/>
    <property type="evidence" value="ECO:0007669"/>
    <property type="project" value="UniProtKB-SubCell"/>
</dbReference>
<feature type="region of interest" description="Disordered" evidence="18">
    <location>
        <begin position="1304"/>
        <end position="1328"/>
    </location>
</feature>
<evidence type="ECO:0000256" key="12">
    <source>
        <dbReference type="ARBA" id="ARBA00023015"/>
    </source>
</evidence>
<evidence type="ECO:0000256" key="2">
    <source>
        <dbReference type="ARBA" id="ARBA00004266"/>
    </source>
</evidence>
<keyword evidence="13" id="KW-0804">Transcription</keyword>
<evidence type="ECO:0000256" key="3">
    <source>
        <dbReference type="ARBA" id="ARBA00010791"/>
    </source>
</evidence>
<dbReference type="InterPro" id="IPR053045">
    <property type="entry name" value="Zinc_cluster_trans_reg"/>
</dbReference>
<dbReference type="SMART" id="SM00220">
    <property type="entry name" value="S_TKc"/>
    <property type="match status" value="1"/>
</dbReference>
<feature type="compositionally biased region" description="Low complexity" evidence="18">
    <location>
        <begin position="271"/>
        <end position="296"/>
    </location>
</feature>
<feature type="region of interest" description="Disordered" evidence="18">
    <location>
        <begin position="143"/>
        <end position="189"/>
    </location>
</feature>
<keyword evidence="6" id="KW-0597">Phosphoprotein</keyword>
<feature type="compositionally biased region" description="Low complexity" evidence="18">
    <location>
        <begin position="1895"/>
        <end position="1917"/>
    </location>
</feature>
<feature type="compositionally biased region" description="Low complexity" evidence="18">
    <location>
        <begin position="1656"/>
        <end position="1666"/>
    </location>
</feature>
<feature type="compositionally biased region" description="Low complexity" evidence="18">
    <location>
        <begin position="1844"/>
        <end position="1857"/>
    </location>
</feature>
<reference evidence="20 21" key="1">
    <citation type="submission" date="2023-03" db="EMBL/GenBank/DDBJ databases">
        <title>Mating type loci evolution in Malassezia.</title>
        <authorList>
            <person name="Coelho M.A."/>
        </authorList>
    </citation>
    <scope>NUCLEOTIDE SEQUENCE [LARGE SCALE GENOMIC DNA]</scope>
    <source>
        <strain evidence="20 21">CBS 13387</strain>
    </source>
</reference>
<feature type="compositionally biased region" description="Basic and acidic residues" evidence="18">
    <location>
        <begin position="260"/>
        <end position="269"/>
    </location>
</feature>
<feature type="compositionally biased region" description="Low complexity" evidence="18">
    <location>
        <begin position="1558"/>
        <end position="1589"/>
    </location>
</feature>
<dbReference type="GO" id="GO:0000977">
    <property type="term" value="F:RNA polymerase II transcription regulatory region sequence-specific DNA binding"/>
    <property type="evidence" value="ECO:0007669"/>
    <property type="project" value="TreeGrafter"/>
</dbReference>
<feature type="region of interest" description="Disordered" evidence="18">
    <location>
        <begin position="222"/>
        <end position="320"/>
    </location>
</feature>
<dbReference type="Pfam" id="PF24990">
    <property type="entry name" value="PAS_13"/>
    <property type="match status" value="1"/>
</dbReference>
<evidence type="ECO:0000256" key="13">
    <source>
        <dbReference type="ARBA" id="ARBA00023163"/>
    </source>
</evidence>
<dbReference type="InterPro" id="IPR056751">
    <property type="entry name" value="PAS_13"/>
</dbReference>
<dbReference type="GO" id="GO:0046872">
    <property type="term" value="F:metal ion binding"/>
    <property type="evidence" value="ECO:0007669"/>
    <property type="project" value="UniProtKB-KW"/>
</dbReference>
<dbReference type="GO" id="GO:0004674">
    <property type="term" value="F:protein serine/threonine kinase activity"/>
    <property type="evidence" value="ECO:0007669"/>
    <property type="project" value="UniProtKB-KW"/>
</dbReference>
<evidence type="ECO:0000256" key="18">
    <source>
        <dbReference type="SAM" id="MobiDB-lite"/>
    </source>
</evidence>
<comment type="catalytic activity">
    <reaction evidence="15">
        <text>L-threonyl-[protein] + ATP = O-phospho-L-threonyl-[protein] + ADP + H(+)</text>
        <dbReference type="Rhea" id="RHEA:46608"/>
        <dbReference type="Rhea" id="RHEA-COMP:11060"/>
        <dbReference type="Rhea" id="RHEA-COMP:11605"/>
        <dbReference type="ChEBI" id="CHEBI:15378"/>
        <dbReference type="ChEBI" id="CHEBI:30013"/>
        <dbReference type="ChEBI" id="CHEBI:30616"/>
        <dbReference type="ChEBI" id="CHEBI:61977"/>
        <dbReference type="ChEBI" id="CHEBI:456216"/>
        <dbReference type="EC" id="2.7.11.1"/>
    </reaction>
</comment>
<protein>
    <recommendedName>
        <fullName evidence="4">non-specific serine/threonine protein kinase</fullName>
        <ecNumber evidence="4">2.7.11.1</ecNumber>
    </recommendedName>
</protein>
<dbReference type="FunFam" id="1.10.510.10:FF:000394">
    <property type="entry name" value="Serine/threonine-protein kinase HSL1"/>
    <property type="match status" value="1"/>
</dbReference>
<feature type="domain" description="Protein kinase" evidence="19">
    <location>
        <begin position="690"/>
        <end position="955"/>
    </location>
</feature>
<dbReference type="GO" id="GO:0005935">
    <property type="term" value="C:cellular bud neck"/>
    <property type="evidence" value="ECO:0007669"/>
    <property type="project" value="UniProtKB-SubCell"/>
</dbReference>
<keyword evidence="11 17" id="KW-0067">ATP-binding</keyword>
<dbReference type="InterPro" id="IPR017441">
    <property type="entry name" value="Protein_kinase_ATP_BS"/>
</dbReference>
<evidence type="ECO:0000259" key="19">
    <source>
        <dbReference type="PROSITE" id="PS50011"/>
    </source>
</evidence>
<dbReference type="InterPro" id="IPR011009">
    <property type="entry name" value="Kinase-like_dom_sf"/>
</dbReference>
<keyword evidence="14" id="KW-0539">Nucleus</keyword>
<feature type="region of interest" description="Disordered" evidence="18">
    <location>
        <begin position="1558"/>
        <end position="1921"/>
    </location>
</feature>
<feature type="compositionally biased region" description="Low complexity" evidence="18">
    <location>
        <begin position="233"/>
        <end position="248"/>
    </location>
</feature>
<evidence type="ECO:0000313" key="20">
    <source>
        <dbReference type="EMBL" id="WFD15490.1"/>
    </source>
</evidence>
<feature type="compositionally biased region" description="Polar residues" evidence="18">
    <location>
        <begin position="1436"/>
        <end position="1448"/>
    </location>
</feature>
<evidence type="ECO:0000313" key="21">
    <source>
        <dbReference type="Proteomes" id="UP001217582"/>
    </source>
</evidence>
<dbReference type="PROSITE" id="PS00107">
    <property type="entry name" value="PROTEIN_KINASE_ATP"/>
    <property type="match status" value="1"/>
</dbReference>
<evidence type="ECO:0000256" key="16">
    <source>
        <dbReference type="ARBA" id="ARBA00048679"/>
    </source>
</evidence>
<dbReference type="Proteomes" id="UP001217582">
    <property type="component" value="Chromosome 3"/>
</dbReference>
<feature type="binding site" evidence="17">
    <location>
        <position position="719"/>
    </location>
    <ligand>
        <name>ATP</name>
        <dbReference type="ChEBI" id="CHEBI:30616"/>
    </ligand>
</feature>
<evidence type="ECO:0000256" key="9">
    <source>
        <dbReference type="ARBA" id="ARBA00022741"/>
    </source>
</evidence>
<keyword evidence="10" id="KW-0418">Kinase</keyword>
<evidence type="ECO:0000256" key="17">
    <source>
        <dbReference type="PROSITE-ProRule" id="PRU10141"/>
    </source>
</evidence>
<feature type="compositionally biased region" description="Basic and acidic residues" evidence="18">
    <location>
        <begin position="1371"/>
        <end position="1395"/>
    </location>
</feature>
<keyword evidence="5" id="KW-0723">Serine/threonine-protein kinase</keyword>
<feature type="region of interest" description="Disordered" evidence="18">
    <location>
        <begin position="79"/>
        <end position="103"/>
    </location>
</feature>
<evidence type="ECO:0000256" key="5">
    <source>
        <dbReference type="ARBA" id="ARBA00022527"/>
    </source>
</evidence>
<feature type="region of interest" description="Disordered" evidence="18">
    <location>
        <begin position="1122"/>
        <end position="1175"/>
    </location>
</feature>
<evidence type="ECO:0000256" key="8">
    <source>
        <dbReference type="ARBA" id="ARBA00022723"/>
    </source>
</evidence>
<dbReference type="PANTHER" id="PTHR31986:SF7">
    <property type="entry name" value="REGULATOR OF DRUG SENSITIVITY 2"/>
    <property type="match status" value="1"/>
</dbReference>
<dbReference type="Gene3D" id="1.10.510.10">
    <property type="entry name" value="Transferase(Phosphotransferase) domain 1"/>
    <property type="match status" value="1"/>
</dbReference>
<keyword evidence="21" id="KW-1185">Reference proteome</keyword>
<evidence type="ECO:0000256" key="11">
    <source>
        <dbReference type="ARBA" id="ARBA00022840"/>
    </source>
</evidence>
<feature type="region of interest" description="Disordered" evidence="18">
    <location>
        <begin position="2068"/>
        <end position="2102"/>
    </location>
</feature>
<evidence type="ECO:0000256" key="14">
    <source>
        <dbReference type="ARBA" id="ARBA00023242"/>
    </source>
</evidence>
<feature type="region of interest" description="Disordered" evidence="18">
    <location>
        <begin position="1371"/>
        <end position="1546"/>
    </location>
</feature>
<dbReference type="SUPFAM" id="SSF56112">
    <property type="entry name" value="Protein kinase-like (PK-like)"/>
    <property type="match status" value="1"/>
</dbReference>
<feature type="compositionally biased region" description="Polar residues" evidence="18">
    <location>
        <begin position="1144"/>
        <end position="1155"/>
    </location>
</feature>
<evidence type="ECO:0000256" key="7">
    <source>
        <dbReference type="ARBA" id="ARBA00022679"/>
    </source>
</evidence>
<gene>
    <name evidence="20" type="ORF">MARU1_001508</name>
</gene>
<feature type="compositionally biased region" description="Pro residues" evidence="18">
    <location>
        <begin position="1734"/>
        <end position="1747"/>
    </location>
</feature>
<dbReference type="PROSITE" id="PS50011">
    <property type="entry name" value="PROTEIN_KINASE_DOM"/>
    <property type="match status" value="1"/>
</dbReference>
<dbReference type="CDD" id="cd14081">
    <property type="entry name" value="STKc_BRSK1_2"/>
    <property type="match status" value="1"/>
</dbReference>
<dbReference type="EMBL" id="CP119918">
    <property type="protein sequence ID" value="WFD15490.1"/>
    <property type="molecule type" value="Genomic_DNA"/>
</dbReference>
<evidence type="ECO:0000256" key="10">
    <source>
        <dbReference type="ARBA" id="ARBA00022777"/>
    </source>
</evidence>
<dbReference type="InterPro" id="IPR008271">
    <property type="entry name" value="Ser/Thr_kinase_AS"/>
</dbReference>
<evidence type="ECO:0000256" key="6">
    <source>
        <dbReference type="ARBA" id="ARBA00022553"/>
    </source>
</evidence>
<dbReference type="InterPro" id="IPR000719">
    <property type="entry name" value="Prot_kinase_dom"/>
</dbReference>